<protein>
    <submittedName>
        <fullName evidence="1">Uncharacterized protein</fullName>
    </submittedName>
</protein>
<dbReference type="AlphaFoldDB" id="A0A0L8I0U4"/>
<proteinExistence type="predicted"/>
<sequence>CKENYHHRCYHCHSKHDDLQYHWHLPIPLFISTHYHLYHHHYHQDHKHHHKHHHKQNHDHHHNHHHNHHLRHLFHCFIII</sequence>
<accession>A0A0L8I0U4</accession>
<organism evidence="1">
    <name type="scientific">Octopus bimaculoides</name>
    <name type="common">California two-spotted octopus</name>
    <dbReference type="NCBI Taxonomy" id="37653"/>
    <lineage>
        <taxon>Eukaryota</taxon>
        <taxon>Metazoa</taxon>
        <taxon>Spiralia</taxon>
        <taxon>Lophotrochozoa</taxon>
        <taxon>Mollusca</taxon>
        <taxon>Cephalopoda</taxon>
        <taxon>Coleoidea</taxon>
        <taxon>Octopodiformes</taxon>
        <taxon>Octopoda</taxon>
        <taxon>Incirrata</taxon>
        <taxon>Octopodidae</taxon>
        <taxon>Octopus</taxon>
    </lineage>
</organism>
<gene>
    <name evidence="1" type="ORF">OCBIM_22039711mg</name>
</gene>
<reference evidence="1" key="1">
    <citation type="submission" date="2015-07" db="EMBL/GenBank/DDBJ databases">
        <title>MeaNS - Measles Nucleotide Surveillance Program.</title>
        <authorList>
            <person name="Tran T."/>
            <person name="Druce J."/>
        </authorList>
    </citation>
    <scope>NUCLEOTIDE SEQUENCE</scope>
    <source>
        <strain evidence="1">UCB-OBI-ISO-001</strain>
        <tissue evidence="1">Gonad</tissue>
    </source>
</reference>
<dbReference type="EMBL" id="KQ416815">
    <property type="protein sequence ID" value="KOF95051.1"/>
    <property type="molecule type" value="Genomic_DNA"/>
</dbReference>
<evidence type="ECO:0000313" key="1">
    <source>
        <dbReference type="EMBL" id="KOF95051.1"/>
    </source>
</evidence>
<feature type="non-terminal residue" evidence="1">
    <location>
        <position position="1"/>
    </location>
</feature>
<name>A0A0L8I0U4_OCTBM</name>